<dbReference type="GO" id="GO:0004984">
    <property type="term" value="F:olfactory receptor activity"/>
    <property type="evidence" value="ECO:0007669"/>
    <property type="project" value="InterPro"/>
</dbReference>
<evidence type="ECO:0000313" key="11">
    <source>
        <dbReference type="Proteomes" id="UP000504615"/>
    </source>
</evidence>
<feature type="transmembrane region" description="Helical" evidence="10">
    <location>
        <begin position="263"/>
        <end position="289"/>
    </location>
</feature>
<evidence type="ECO:0000256" key="3">
    <source>
        <dbReference type="ARBA" id="ARBA00022606"/>
    </source>
</evidence>
<dbReference type="PANTHER" id="PTHR21137:SF35">
    <property type="entry name" value="ODORANT RECEPTOR 19A-RELATED"/>
    <property type="match status" value="1"/>
</dbReference>
<sequence length="395" mass="44884">MANEQWKDDVAYAMTPFKIISWPIGVWPLQVYNVYSFIRCILATCCAALMIVMPSFEFYLGCTDADTNIDCLELVCCGTLGMVKTICFRIYARNLTNNYGSAINDYLTIENTKERAIMRKHAFMGRFLCCLILGFAYIGGLMYVLIPLLDVKGIEQVNITNEDIMLEYPIPSKCAMKYFNAPVSMYRIFCLVDAIAVMIATTTNIGNDALFLNIILHICGQIQILKVNFFDFDVESPQMYDRFNDLIKRHNYLIKLTRELAEMISFVLLIELFIIGLLLCVIGLQFILALKVNNIIIVAKTIIVQVTFLIQLTLYGLTGNYLKIQMEEIGIAVYQSAWYKLPAKLARHLNFIIMRSYSPVTLQAGNFIVINLSTYVSILKASLSYLSVLRVLVEA</sequence>
<evidence type="ECO:0000256" key="7">
    <source>
        <dbReference type="ARBA" id="ARBA00023136"/>
    </source>
</evidence>
<organism evidence="11 12">
    <name type="scientific">Pogonomyrmex barbatus</name>
    <name type="common">red harvester ant</name>
    <dbReference type="NCBI Taxonomy" id="144034"/>
    <lineage>
        <taxon>Eukaryota</taxon>
        <taxon>Metazoa</taxon>
        <taxon>Ecdysozoa</taxon>
        <taxon>Arthropoda</taxon>
        <taxon>Hexapoda</taxon>
        <taxon>Insecta</taxon>
        <taxon>Pterygota</taxon>
        <taxon>Neoptera</taxon>
        <taxon>Endopterygota</taxon>
        <taxon>Hymenoptera</taxon>
        <taxon>Apocrita</taxon>
        <taxon>Aculeata</taxon>
        <taxon>Formicoidea</taxon>
        <taxon>Formicidae</taxon>
        <taxon>Myrmicinae</taxon>
        <taxon>Pogonomyrmex</taxon>
    </lineage>
</organism>
<evidence type="ECO:0000256" key="9">
    <source>
        <dbReference type="ARBA" id="ARBA00023224"/>
    </source>
</evidence>
<gene>
    <name evidence="12" type="primary">LOC112552984</name>
</gene>
<evidence type="ECO:0000256" key="2">
    <source>
        <dbReference type="ARBA" id="ARBA00022475"/>
    </source>
</evidence>
<dbReference type="InterPro" id="IPR004117">
    <property type="entry name" value="7tm6_olfct_rcpt"/>
</dbReference>
<keyword evidence="3 10" id="KW-0716">Sensory transduction</keyword>
<dbReference type="GO" id="GO:0005549">
    <property type="term" value="F:odorant binding"/>
    <property type="evidence" value="ECO:0007669"/>
    <property type="project" value="InterPro"/>
</dbReference>
<feature type="transmembrane region" description="Helical" evidence="10">
    <location>
        <begin position="123"/>
        <end position="146"/>
    </location>
</feature>
<feature type="transmembrane region" description="Helical" evidence="10">
    <location>
        <begin position="186"/>
        <end position="206"/>
    </location>
</feature>
<evidence type="ECO:0000313" key="12">
    <source>
        <dbReference type="RefSeq" id="XP_025075472.1"/>
    </source>
</evidence>
<feature type="transmembrane region" description="Helical" evidence="10">
    <location>
        <begin position="32"/>
        <end position="52"/>
    </location>
</feature>
<evidence type="ECO:0000256" key="1">
    <source>
        <dbReference type="ARBA" id="ARBA00004651"/>
    </source>
</evidence>
<dbReference type="PANTHER" id="PTHR21137">
    <property type="entry name" value="ODORANT RECEPTOR"/>
    <property type="match status" value="1"/>
</dbReference>
<name>A0A8N1SBC1_9HYME</name>
<evidence type="ECO:0000256" key="6">
    <source>
        <dbReference type="ARBA" id="ARBA00022989"/>
    </source>
</evidence>
<feature type="transmembrane region" description="Helical" evidence="10">
    <location>
        <begin position="295"/>
        <end position="317"/>
    </location>
</feature>
<keyword evidence="8 10" id="KW-0675">Receptor</keyword>
<accession>A0A8N1SBC1</accession>
<keyword evidence="9 10" id="KW-0807">Transducer</keyword>
<dbReference type="GO" id="GO:0007165">
    <property type="term" value="P:signal transduction"/>
    <property type="evidence" value="ECO:0007669"/>
    <property type="project" value="UniProtKB-KW"/>
</dbReference>
<proteinExistence type="inferred from homology"/>
<evidence type="ECO:0000256" key="4">
    <source>
        <dbReference type="ARBA" id="ARBA00022692"/>
    </source>
</evidence>
<comment type="subcellular location">
    <subcellularLocation>
        <location evidence="1 10">Cell membrane</location>
        <topology evidence="1 10">Multi-pass membrane protein</topology>
    </subcellularLocation>
</comment>
<protein>
    <recommendedName>
        <fullName evidence="10">Odorant receptor</fullName>
    </recommendedName>
</protein>
<keyword evidence="6 10" id="KW-1133">Transmembrane helix</keyword>
<dbReference type="GeneID" id="112552984"/>
<keyword evidence="5 10" id="KW-0552">Olfaction</keyword>
<dbReference type="Proteomes" id="UP000504615">
    <property type="component" value="Unplaced"/>
</dbReference>
<dbReference type="AlphaFoldDB" id="A0A8N1SBC1"/>
<reference evidence="12" key="1">
    <citation type="submission" date="2025-08" db="UniProtKB">
        <authorList>
            <consortium name="RefSeq"/>
        </authorList>
    </citation>
    <scope>IDENTIFICATION</scope>
</reference>
<dbReference type="Pfam" id="PF02949">
    <property type="entry name" value="7tm_6"/>
    <property type="match status" value="1"/>
</dbReference>
<evidence type="ECO:0000256" key="10">
    <source>
        <dbReference type="RuleBase" id="RU351113"/>
    </source>
</evidence>
<evidence type="ECO:0000256" key="5">
    <source>
        <dbReference type="ARBA" id="ARBA00022725"/>
    </source>
</evidence>
<keyword evidence="11" id="KW-1185">Reference proteome</keyword>
<keyword evidence="4 10" id="KW-0812">Transmembrane</keyword>
<evidence type="ECO:0000256" key="8">
    <source>
        <dbReference type="ARBA" id="ARBA00023170"/>
    </source>
</evidence>
<dbReference type="RefSeq" id="XP_025075472.1">
    <property type="nucleotide sequence ID" value="XM_025219687.1"/>
</dbReference>
<dbReference type="OrthoDB" id="8185860at2759"/>
<comment type="caution">
    <text evidence="10">Lacks conserved residue(s) required for the propagation of feature annotation.</text>
</comment>
<keyword evidence="7 10" id="KW-0472">Membrane</keyword>
<comment type="similarity">
    <text evidence="10">Belongs to the insect chemoreceptor superfamily. Heteromeric odorant receptor channel (TC 1.A.69) family.</text>
</comment>
<dbReference type="GO" id="GO:0005886">
    <property type="term" value="C:plasma membrane"/>
    <property type="evidence" value="ECO:0007669"/>
    <property type="project" value="UniProtKB-SubCell"/>
</dbReference>
<keyword evidence="2" id="KW-1003">Cell membrane</keyword>